<evidence type="ECO:0000313" key="3">
    <source>
        <dbReference type="Proteomes" id="UP000789595"/>
    </source>
</evidence>
<gene>
    <name evidence="2" type="ORF">PECAL_2P06090</name>
</gene>
<feature type="compositionally biased region" description="Basic and acidic residues" evidence="1">
    <location>
        <begin position="293"/>
        <end position="303"/>
    </location>
</feature>
<evidence type="ECO:0000313" key="2">
    <source>
        <dbReference type="EMBL" id="CAH0367581.1"/>
    </source>
</evidence>
<dbReference type="Proteomes" id="UP000789595">
    <property type="component" value="Unassembled WGS sequence"/>
</dbReference>
<evidence type="ECO:0000256" key="1">
    <source>
        <dbReference type="SAM" id="MobiDB-lite"/>
    </source>
</evidence>
<reference evidence="2" key="1">
    <citation type="submission" date="2021-11" db="EMBL/GenBank/DDBJ databases">
        <authorList>
            <consortium name="Genoscope - CEA"/>
            <person name="William W."/>
        </authorList>
    </citation>
    <scope>NUCLEOTIDE SEQUENCE</scope>
</reference>
<dbReference type="EMBL" id="CAKKNE010000002">
    <property type="protein sequence ID" value="CAH0367581.1"/>
    <property type="molecule type" value="Genomic_DNA"/>
</dbReference>
<comment type="caution">
    <text evidence="2">The sequence shown here is derived from an EMBL/GenBank/DDBJ whole genome shotgun (WGS) entry which is preliminary data.</text>
</comment>
<sequence length="330" mass="35353">MVSYAKFDKLARELDGESTNPTDGTWTKRRQDDFYLDPAVRDREAKTLAACAPLGSVVELDGLVKQPFYNGRKGLVVSGRLCKGERLAVELTEDKYDNRVLLVKTTQVTHCLLEKAPSRIELLKPRACEVAGNVWIGDACSADVVAGGSHIPEQLKWPPFAALVLCASEFDGYGSNPAVPVELCGDDLHRAMTVVSSAASRGILRDLAGSSDAGPVLVCGVDRRDTRPVVAAVGALVLRGWTLQDAWAAILKARPGAKIGPKRWRALVQAFGDEVEGIQAAACEICPAAFAEKPAEPAKRETEPGATPPPDAPADPSRPLRINVPLKNSQ</sequence>
<protein>
    <submittedName>
        <fullName evidence="2">Uncharacterized protein</fullName>
    </submittedName>
</protein>
<dbReference type="AlphaFoldDB" id="A0A8J2SC01"/>
<organism evidence="2 3">
    <name type="scientific">Pelagomonas calceolata</name>
    <dbReference type="NCBI Taxonomy" id="35677"/>
    <lineage>
        <taxon>Eukaryota</taxon>
        <taxon>Sar</taxon>
        <taxon>Stramenopiles</taxon>
        <taxon>Ochrophyta</taxon>
        <taxon>Pelagophyceae</taxon>
        <taxon>Pelagomonadales</taxon>
        <taxon>Pelagomonadaceae</taxon>
        <taxon>Pelagomonas</taxon>
    </lineage>
</organism>
<name>A0A8J2SC01_9STRA</name>
<keyword evidence="3" id="KW-1185">Reference proteome</keyword>
<accession>A0A8J2SC01</accession>
<feature type="region of interest" description="Disordered" evidence="1">
    <location>
        <begin position="293"/>
        <end position="330"/>
    </location>
</feature>
<proteinExistence type="predicted"/>